<evidence type="ECO:0000256" key="1">
    <source>
        <dbReference type="ARBA" id="ARBA00004123"/>
    </source>
</evidence>
<feature type="compositionally biased region" description="Polar residues" evidence="4">
    <location>
        <begin position="441"/>
        <end position="452"/>
    </location>
</feature>
<feature type="compositionally biased region" description="Low complexity" evidence="4">
    <location>
        <begin position="157"/>
        <end position="169"/>
    </location>
</feature>
<feature type="compositionally biased region" description="Polar residues" evidence="4">
    <location>
        <begin position="1014"/>
        <end position="1024"/>
    </location>
</feature>
<evidence type="ECO:0000256" key="2">
    <source>
        <dbReference type="ARBA" id="ARBA00023125"/>
    </source>
</evidence>
<dbReference type="InterPro" id="IPR051651">
    <property type="entry name" value="DMTF1_DNA-bind_reg"/>
</dbReference>
<dbReference type="InterPro" id="IPR009057">
    <property type="entry name" value="Homeodomain-like_sf"/>
</dbReference>
<feature type="region of interest" description="Disordered" evidence="4">
    <location>
        <begin position="1"/>
        <end position="475"/>
    </location>
</feature>
<dbReference type="InterPro" id="IPR001005">
    <property type="entry name" value="SANT/Myb"/>
</dbReference>
<accession>A0ABP0DNZ9</accession>
<feature type="compositionally biased region" description="Polar residues" evidence="4">
    <location>
        <begin position="982"/>
        <end position="996"/>
    </location>
</feature>
<feature type="compositionally biased region" description="Basic residues" evidence="4">
    <location>
        <begin position="357"/>
        <end position="366"/>
    </location>
</feature>
<feature type="domain" description="HTH myb-type" evidence="6">
    <location>
        <begin position="547"/>
        <end position="592"/>
    </location>
</feature>
<feature type="region of interest" description="Disordered" evidence="4">
    <location>
        <begin position="891"/>
        <end position="1157"/>
    </location>
</feature>
<dbReference type="SMART" id="SM00717">
    <property type="entry name" value="SANT"/>
    <property type="match status" value="3"/>
</dbReference>
<feature type="region of interest" description="Disordered" evidence="4">
    <location>
        <begin position="703"/>
        <end position="740"/>
    </location>
</feature>
<feature type="compositionally biased region" description="Acidic residues" evidence="4">
    <location>
        <begin position="1029"/>
        <end position="1040"/>
    </location>
</feature>
<keyword evidence="8" id="KW-1185">Reference proteome</keyword>
<dbReference type="Pfam" id="PF00249">
    <property type="entry name" value="Myb_DNA-binding"/>
    <property type="match status" value="1"/>
</dbReference>
<feature type="compositionally biased region" description="Acidic residues" evidence="4">
    <location>
        <begin position="231"/>
        <end position="240"/>
    </location>
</feature>
<feature type="compositionally biased region" description="Low complexity" evidence="4">
    <location>
        <begin position="1107"/>
        <end position="1123"/>
    </location>
</feature>
<dbReference type="Proteomes" id="UP001642502">
    <property type="component" value="Unassembled WGS sequence"/>
</dbReference>
<feature type="compositionally biased region" description="Polar residues" evidence="4">
    <location>
        <begin position="102"/>
        <end position="137"/>
    </location>
</feature>
<protein>
    <submittedName>
        <fullName evidence="7">RNA polymerase I enhancer binding protein</fullName>
    </submittedName>
</protein>
<evidence type="ECO:0000259" key="5">
    <source>
        <dbReference type="PROSITE" id="PS50090"/>
    </source>
</evidence>
<feature type="compositionally biased region" description="Acidic residues" evidence="4">
    <location>
        <begin position="66"/>
        <end position="100"/>
    </location>
</feature>
<evidence type="ECO:0000256" key="3">
    <source>
        <dbReference type="ARBA" id="ARBA00023242"/>
    </source>
</evidence>
<name>A0ABP0DNZ9_9PEZI</name>
<dbReference type="Gene3D" id="1.10.10.60">
    <property type="entry name" value="Homeodomain-like"/>
    <property type="match status" value="1"/>
</dbReference>
<keyword evidence="3" id="KW-0539">Nucleus</keyword>
<dbReference type="PROSITE" id="PS50090">
    <property type="entry name" value="MYB_LIKE"/>
    <property type="match status" value="2"/>
</dbReference>
<feature type="compositionally biased region" description="Low complexity" evidence="4">
    <location>
        <begin position="22"/>
        <end position="35"/>
    </location>
</feature>
<feature type="compositionally biased region" description="Polar residues" evidence="4">
    <location>
        <begin position="729"/>
        <end position="740"/>
    </location>
</feature>
<feature type="domain" description="Myb-like" evidence="5">
    <location>
        <begin position="599"/>
        <end position="663"/>
    </location>
</feature>
<keyword evidence="2" id="KW-0238">DNA-binding</keyword>
<reference evidence="7 8" key="1">
    <citation type="submission" date="2024-01" db="EMBL/GenBank/DDBJ databases">
        <authorList>
            <person name="Allen C."/>
            <person name="Tagirdzhanova G."/>
        </authorList>
    </citation>
    <scope>NUCLEOTIDE SEQUENCE [LARGE SCALE GENOMIC DNA]</scope>
    <source>
        <strain evidence="7 8">CBS 119000</strain>
    </source>
</reference>
<proteinExistence type="predicted"/>
<evidence type="ECO:0000313" key="8">
    <source>
        <dbReference type="Proteomes" id="UP001642502"/>
    </source>
</evidence>
<dbReference type="EMBL" id="CAWUON010000043">
    <property type="protein sequence ID" value="CAK7269037.1"/>
    <property type="molecule type" value="Genomic_DNA"/>
</dbReference>
<feature type="compositionally biased region" description="Basic and acidic residues" evidence="4">
    <location>
        <begin position="418"/>
        <end position="429"/>
    </location>
</feature>
<dbReference type="CDD" id="cd00167">
    <property type="entry name" value="SANT"/>
    <property type="match status" value="1"/>
</dbReference>
<dbReference type="PANTHER" id="PTHR46380:SF2">
    <property type="entry name" value="CYCLIN-D-BINDING MYB-LIKE TRANSCRIPTION FACTOR 1"/>
    <property type="match status" value="1"/>
</dbReference>
<comment type="subcellular location">
    <subcellularLocation>
        <location evidence="1">Nucleus</location>
    </subcellularLocation>
</comment>
<sequence>MAPPSTKLSRVKAPPPPESDSESGSESSSESSYSSIPAYNAINTKAKPERKSQSSQFIRDAASESDGSDDSESDDGTDGDEDEDGESDGDEEDEEDDEDSYQPPQRQVFTSSIVNPSSQPAPVVGTQQSSNARSHSSIKAPGNDTTSDENEDESEAHSSTTSDDSSSSDSESEDDDGASDSNASVTAATSKADAVAKVSAPVAQASTSHSSSEDDSGDSDDSSSSSSSGDSDSDSSEDDSDAKGAHEETPAEEAVPESPAKRNEADVESSDDEMEDIPFILPPGTTADVVKGSADEDAEASGAVEGDDAPEEDSEEPRESRPVRTSDAEQRISPNLSGPSPEPEQAPVVAQSLASNIRKRPRKQVSKKSFIASQLPAPESAADHESSNAAPVTNSQPLPDPEPSSLPSAASPRKRKRATIEVPEREHDATTPAAGPRNEENSTTMRSQHSTPSAAASVRGGGGGSTRRGPQGNFTTEEVERLEAAAARYMNENQLSQPEFNALVHQNAQKHTAMWDQIIIEFPDKKRLQVILRCRRIFHNFKQLYHWSDEQDVELAELVAKHGNKWQDIASAMGRSSEDVRKRWNERVVCGQSALQSYWRFDEEQRLGQVVGELLREIQTARKLDATTVDLDTVRDMPWLTVSERMDHTRTARQCRTKWRAIQDAYHFNADGEFVGPAPPTELSNSQIKAEKLHKRLLKVGATTPVKKVPPKTPPKTPRVTTKPPETPNSSADRSASKSQLSLLGIAPREDGLRVPETARPINDLARKQVRSMTTEDKYRLVKSIHDSNVGREDKIPWSRLVDASFRRRYGRAARELVWSRLKRAVPNYQRKSLRQICEQLFQEHDANAKLGHGWDMDFDSEIEGEVAPSDDGDRATGLPSTNAIVQAIAAAQRKPSARASKGDQAVTEPESDNDEAGNDGDKSAGESTPMDKAVEVLVQPRTQREYTKAAWADGGADGDSEKHISESEAEAVVETHPRWSAQPTRRATAEANGQSGKLGREQALVAPFMDMENASTSPDSQKQALLADEIEDVDGDDDDGSGRRSRAASVDLSLGKKLSSMAGPEGDENRDGPEPASTLTLSPGLAHSQPTVRSRPLVVPEQGTGSPAPAQRPARASRFQPPKSTALSPLLPDGTHHTKRQLPSASEVEDAADAIEDADEIDKGAFHLSAISGLVRSAFTPRKRFRRNGRP</sequence>
<dbReference type="InterPro" id="IPR017930">
    <property type="entry name" value="Myb_dom"/>
</dbReference>
<feature type="compositionally biased region" description="Acidic residues" evidence="4">
    <location>
        <begin position="266"/>
        <end position="276"/>
    </location>
</feature>
<evidence type="ECO:0000259" key="6">
    <source>
        <dbReference type="PROSITE" id="PS51294"/>
    </source>
</evidence>
<dbReference type="PROSITE" id="PS51294">
    <property type="entry name" value="HTH_MYB"/>
    <property type="match status" value="1"/>
</dbReference>
<feature type="compositionally biased region" description="Acidic residues" evidence="4">
    <location>
        <begin position="1148"/>
        <end position="1157"/>
    </location>
</feature>
<dbReference type="PANTHER" id="PTHR46380">
    <property type="entry name" value="CYCLIN-D-BINDING MYB-LIKE TRANSCRIPTION FACTOR 1"/>
    <property type="match status" value="1"/>
</dbReference>
<organism evidence="7 8">
    <name type="scientific">Sporothrix epigloea</name>
    <dbReference type="NCBI Taxonomy" id="1892477"/>
    <lineage>
        <taxon>Eukaryota</taxon>
        <taxon>Fungi</taxon>
        <taxon>Dikarya</taxon>
        <taxon>Ascomycota</taxon>
        <taxon>Pezizomycotina</taxon>
        <taxon>Sordariomycetes</taxon>
        <taxon>Sordariomycetidae</taxon>
        <taxon>Ophiostomatales</taxon>
        <taxon>Ophiostomataceae</taxon>
        <taxon>Sporothrix</taxon>
    </lineage>
</organism>
<comment type="caution">
    <text evidence="7">The sequence shown here is derived from an EMBL/GenBank/DDBJ whole genome shotgun (WGS) entry which is preliminary data.</text>
</comment>
<gene>
    <name evidence="7" type="primary">REB1</name>
    <name evidence="7" type="ORF">SEPCBS119000_003364</name>
</gene>
<feature type="compositionally biased region" description="Acidic residues" evidence="4">
    <location>
        <begin position="295"/>
        <end position="316"/>
    </location>
</feature>
<feature type="compositionally biased region" description="Basic and acidic residues" evidence="4">
    <location>
        <begin position="317"/>
        <end position="330"/>
    </location>
</feature>
<dbReference type="SUPFAM" id="SSF46689">
    <property type="entry name" value="Homeodomain-like"/>
    <property type="match status" value="1"/>
</dbReference>
<evidence type="ECO:0000313" key="7">
    <source>
        <dbReference type="EMBL" id="CAK7269037.1"/>
    </source>
</evidence>
<feature type="compositionally biased region" description="Acidic residues" evidence="4">
    <location>
        <begin position="910"/>
        <end position="919"/>
    </location>
</feature>
<evidence type="ECO:0000256" key="4">
    <source>
        <dbReference type="SAM" id="MobiDB-lite"/>
    </source>
</evidence>
<feature type="domain" description="Myb-like" evidence="5">
    <location>
        <begin position="547"/>
        <end position="588"/>
    </location>
</feature>